<evidence type="ECO:0000256" key="2">
    <source>
        <dbReference type="ARBA" id="ARBA00022692"/>
    </source>
</evidence>
<feature type="transmembrane region" description="Helical" evidence="5">
    <location>
        <begin position="263"/>
        <end position="280"/>
    </location>
</feature>
<reference evidence="7" key="1">
    <citation type="submission" date="2020-01" db="EMBL/GenBank/DDBJ databases">
        <authorList>
            <person name="Meier V. D."/>
            <person name="Meier V D."/>
        </authorList>
    </citation>
    <scope>NUCLEOTIDE SEQUENCE</scope>
    <source>
        <strain evidence="7">HLG_WM_MAG_12</strain>
    </source>
</reference>
<organism evidence="7">
    <name type="scientific">uncultured Campylobacterales bacterium</name>
    <dbReference type="NCBI Taxonomy" id="352960"/>
    <lineage>
        <taxon>Bacteria</taxon>
        <taxon>Pseudomonadati</taxon>
        <taxon>Campylobacterota</taxon>
        <taxon>Epsilonproteobacteria</taxon>
        <taxon>Campylobacterales</taxon>
        <taxon>environmental samples</taxon>
    </lineage>
</organism>
<evidence type="ECO:0000256" key="1">
    <source>
        <dbReference type="ARBA" id="ARBA00004141"/>
    </source>
</evidence>
<feature type="transmembrane region" description="Helical" evidence="5">
    <location>
        <begin position="24"/>
        <end position="45"/>
    </location>
</feature>
<proteinExistence type="predicted"/>
<sequence>MLISVLLSLSVDLLIKTPLSSIPAIQIITLRAFFIVFILGVYFKFKSKSNKKIGGKKIILFLRGFFGWIGFVLAYYLITKIPLGNLTTFIQSATLFGAVFSLIFLKEKLSKIHFIFLILGFVGIILVIQPSLEFSIFELLGVCTGVFMGLTYTCIRYLRNYYDSSSMVFYSFFIHVICGGVSIIIFGFVNIPELEFLSPSLVPLNIKEWMFILFVTLFTMFSNILKTKAFSYSSVNIIGTIGYSRILFAVIAGTLMGDVFPDISVILGMVLIVIAGIGISRKLK</sequence>
<dbReference type="AlphaFoldDB" id="A0A6S6SRH3"/>
<dbReference type="SUPFAM" id="SSF103481">
    <property type="entry name" value="Multidrug resistance efflux transporter EmrE"/>
    <property type="match status" value="2"/>
</dbReference>
<feature type="transmembrane region" description="Helical" evidence="5">
    <location>
        <begin position="167"/>
        <end position="189"/>
    </location>
</feature>
<keyword evidence="3 5" id="KW-1133">Transmembrane helix</keyword>
<dbReference type="PANTHER" id="PTHR22911:SF6">
    <property type="entry name" value="SOLUTE CARRIER FAMILY 35 MEMBER G1"/>
    <property type="match status" value="1"/>
</dbReference>
<evidence type="ECO:0000256" key="3">
    <source>
        <dbReference type="ARBA" id="ARBA00022989"/>
    </source>
</evidence>
<dbReference type="EMBL" id="CACVAW010000052">
    <property type="protein sequence ID" value="CAA6813039.1"/>
    <property type="molecule type" value="Genomic_DNA"/>
</dbReference>
<feature type="domain" description="EamA" evidence="6">
    <location>
        <begin position="2"/>
        <end position="128"/>
    </location>
</feature>
<evidence type="ECO:0000256" key="4">
    <source>
        <dbReference type="ARBA" id="ARBA00023136"/>
    </source>
</evidence>
<feature type="transmembrane region" description="Helical" evidence="5">
    <location>
        <begin position="209"/>
        <end position="225"/>
    </location>
</feature>
<dbReference type="InterPro" id="IPR037185">
    <property type="entry name" value="EmrE-like"/>
</dbReference>
<gene>
    <name evidence="7" type="ORF">HELGO_WM21852</name>
</gene>
<evidence type="ECO:0000259" key="6">
    <source>
        <dbReference type="Pfam" id="PF00892"/>
    </source>
</evidence>
<dbReference type="InterPro" id="IPR000620">
    <property type="entry name" value="EamA_dom"/>
</dbReference>
<feature type="transmembrane region" description="Helical" evidence="5">
    <location>
        <begin position="84"/>
        <end position="105"/>
    </location>
</feature>
<keyword evidence="2 5" id="KW-0812">Transmembrane</keyword>
<feature type="domain" description="EamA" evidence="6">
    <location>
        <begin position="138"/>
        <end position="279"/>
    </location>
</feature>
<dbReference type="GO" id="GO:0016020">
    <property type="term" value="C:membrane"/>
    <property type="evidence" value="ECO:0007669"/>
    <property type="project" value="UniProtKB-SubCell"/>
</dbReference>
<evidence type="ECO:0000313" key="7">
    <source>
        <dbReference type="EMBL" id="CAA6813039.1"/>
    </source>
</evidence>
<dbReference type="PANTHER" id="PTHR22911">
    <property type="entry name" value="ACYL-MALONYL CONDENSING ENZYME-RELATED"/>
    <property type="match status" value="1"/>
</dbReference>
<name>A0A6S6SRH3_9BACT</name>
<feature type="transmembrane region" description="Helical" evidence="5">
    <location>
        <begin position="134"/>
        <end position="155"/>
    </location>
</feature>
<feature type="transmembrane region" description="Helical" evidence="5">
    <location>
        <begin position="237"/>
        <end position="257"/>
    </location>
</feature>
<feature type="transmembrane region" description="Helical" evidence="5">
    <location>
        <begin position="112"/>
        <end position="128"/>
    </location>
</feature>
<keyword evidence="4 5" id="KW-0472">Membrane</keyword>
<protein>
    <submittedName>
        <fullName evidence="7">EamA family transporter</fullName>
    </submittedName>
</protein>
<evidence type="ECO:0000256" key="5">
    <source>
        <dbReference type="SAM" id="Phobius"/>
    </source>
</evidence>
<dbReference type="Pfam" id="PF00892">
    <property type="entry name" value="EamA"/>
    <property type="match status" value="2"/>
</dbReference>
<feature type="transmembrane region" description="Helical" evidence="5">
    <location>
        <begin position="57"/>
        <end position="78"/>
    </location>
</feature>
<accession>A0A6S6SRH3</accession>
<comment type="subcellular location">
    <subcellularLocation>
        <location evidence="1">Membrane</location>
        <topology evidence="1">Multi-pass membrane protein</topology>
    </subcellularLocation>
</comment>